<organism evidence="1 2">
    <name type="scientific">Ornatilinea apprima</name>
    <dbReference type="NCBI Taxonomy" id="1134406"/>
    <lineage>
        <taxon>Bacteria</taxon>
        <taxon>Bacillati</taxon>
        <taxon>Chloroflexota</taxon>
        <taxon>Anaerolineae</taxon>
        <taxon>Anaerolineales</taxon>
        <taxon>Anaerolineaceae</taxon>
        <taxon>Ornatilinea</taxon>
    </lineage>
</organism>
<dbReference type="RefSeq" id="WP_075062736.1">
    <property type="nucleotide sequence ID" value="NZ_LGCL01000023.1"/>
</dbReference>
<dbReference type="AlphaFoldDB" id="A0A0N8GN77"/>
<evidence type="ECO:0008006" key="3">
    <source>
        <dbReference type="Google" id="ProtNLM"/>
    </source>
</evidence>
<name>A0A0N8GN77_9CHLR</name>
<evidence type="ECO:0000313" key="1">
    <source>
        <dbReference type="EMBL" id="KPL77330.1"/>
    </source>
</evidence>
<proteinExistence type="predicted"/>
<gene>
    <name evidence="1" type="ORF">ADN00_09405</name>
</gene>
<dbReference type="STRING" id="1134406.ADN00_09405"/>
<dbReference type="Proteomes" id="UP000050417">
    <property type="component" value="Unassembled WGS sequence"/>
</dbReference>
<evidence type="ECO:0000313" key="2">
    <source>
        <dbReference type="Proteomes" id="UP000050417"/>
    </source>
</evidence>
<dbReference type="EMBL" id="LGCL01000023">
    <property type="protein sequence ID" value="KPL77330.1"/>
    <property type="molecule type" value="Genomic_DNA"/>
</dbReference>
<dbReference type="OrthoDB" id="7052199at2"/>
<reference evidence="1 2" key="1">
    <citation type="submission" date="2015-07" db="EMBL/GenBank/DDBJ databases">
        <title>Genome sequence of Ornatilinea apprima DSM 23815.</title>
        <authorList>
            <person name="Hemp J."/>
            <person name="Ward L.M."/>
            <person name="Pace L.A."/>
            <person name="Fischer W.W."/>
        </authorList>
    </citation>
    <scope>NUCLEOTIDE SEQUENCE [LARGE SCALE GENOMIC DNA]</scope>
    <source>
        <strain evidence="1 2">P3M-1</strain>
    </source>
</reference>
<protein>
    <recommendedName>
        <fullName evidence="3">Phosphoenolpyruvate carboxykinase</fullName>
    </recommendedName>
</protein>
<dbReference type="SUPFAM" id="SSF53795">
    <property type="entry name" value="PEP carboxykinase-like"/>
    <property type="match status" value="1"/>
</dbReference>
<keyword evidence="2" id="KW-1185">Reference proteome</keyword>
<accession>A0A0N8GN77</accession>
<comment type="caution">
    <text evidence="1">The sequence shown here is derived from an EMBL/GenBank/DDBJ whole genome shotgun (WGS) entry which is preliminary data.</text>
</comment>
<sequence length="588" mass="67164">MENGSYQIYEGKVIIRVRDRICEKQEELITSNLFRVILKQYISELAQKKSKLLKIFKHEAVTEQDINLLIETLQLLVKLPGKYVPSVVEGSEKFFENPALFNDFIEKFYNHWRRLHRLIIVDSREADRYDKRPYRTFNSTVETLMHLIRSTYRDIQENITGKYPRIYRQVSAGAEVAAIALPKKIDYPELYEKLNQISVITQALIYPPMIFNSPMNKRKGMFEQVCQNPIENVIINPQEWLCYPAKVGPLLIMVYFNVRFFELGFSLCNLFELADESELRTHKPDAVFLYGVPDTVLPSPGNSETIFYDDVENDLLAATIPCRDEFAYFGYLKKMILTLHNIIMMKRGFMPFHGALVNMTLRDAGEFNVLLIGDSGAGKSESLEALRVMARDEVEDIVIVADDMGSLKISPDGSVLGYGTEIGAFVRLDDLQPGYALGQIDRAIIMNANQVNARVVLPVTRFEDVMYGFPVDFVLYANNYEAVDEDHPTIDRFSTPEEALNVFREGAVMSKGTTTTTGLTHSYFANIFGPPQYREVHEELVKNYFAAMFKKDVFVGQMRTCLGISGMELDGPQLAASELLSLLKNYRK</sequence>